<sequence length="949" mass="105987">MIDCFSGDFQRARHTGGGAAHHHHHHHHHGHGHSHESQHKLNRAPTMGEMAPRTSTPTVGEAAVPRIDLPPTPAAAMPPPSSTRSLTSNSISKRLTHVTKRDGRNQFDDGDESSDAIHAVSIRKDISETDLARIRRALDLDDPKRTDYTYSFSQTYHQRPPTPRWENPRMCRPSLHGPHDNTYRSISFDESFSGSTVEKFFAWLKSFFEQTTTTTTTTTETTDWSSSSPSGGQMVNGGTKAKSAKRISSRLHEQQQQKEAMTSLANGRLHTGERQGDAFAFDDSSSSTVSTVDVSARDDTRHQFWLWRTFCSTITDTVTTTFDTLTYPARRLMQDVHERRRRGRGCGGLCCWWLPLLLLLLLLLPACLLLCRNDEYKENARRFVNARVTPLPLALWKNSRDALVRSQNAVHGYWSGMDLSGPSWPVQKAREYWSEWWPIIVGWVSYSRSVPEEVRERIVVPPVALKEGGNERESVVLLGAAEREELDRLRATVDQLRVEVAGFTHRCCKQPNLAAYLTRSDAEQLFSDQSAKLAALGAELRSIDERHAGGLKSSSAIIDRLEKNIATLGAELLALTNRLSSTDSQTAAIVAGLAASEQKLYEFRESQRERETIILAQVQKASVADTAGEKVSKQQAEVELSADVKAQLAQLTAMTAQLAAFDQQLAHLRARDERHDAYEAEIAALRTELDQKMGGLNGEWRRDLAAAIGALDLGKEDLILLKARLETIEKKSLETSHNVAVDLSVDLEEVKRLIKLAINRYDADKTGLADYALESAGGSIVSIRCSRTHSPKTRKESIFGIPLWYANYGPRTVIQRKAQGTIPGECWAFEGSIGFLVIQLSGDIDISAFSYEHISKAVSPDGHIESAPYHFEFWALKSEHDPEPFLLGSYSYEENGESLQMYPIQHKPPKPTSMIEMKILKNHGHPQYTCLYRLRVHGRRVSPAYGVGG</sequence>
<keyword evidence="3" id="KW-1133">Transmembrane helix</keyword>
<evidence type="ECO:0000259" key="8">
    <source>
        <dbReference type="PROSITE" id="PS51469"/>
    </source>
</evidence>
<feature type="coiled-coil region" evidence="6">
    <location>
        <begin position="651"/>
        <end position="688"/>
    </location>
</feature>
<dbReference type="GO" id="GO:0043495">
    <property type="term" value="F:protein-membrane adaptor activity"/>
    <property type="evidence" value="ECO:0007669"/>
    <property type="project" value="TreeGrafter"/>
</dbReference>
<dbReference type="InterPro" id="IPR012919">
    <property type="entry name" value="SUN_dom"/>
</dbReference>
<feature type="region of interest" description="Disordered" evidence="7">
    <location>
        <begin position="13"/>
        <end position="41"/>
    </location>
</feature>
<evidence type="ECO:0000313" key="10">
    <source>
        <dbReference type="WBParaSite" id="PSAMB.scaffold2996size20132.g19985.t1"/>
    </source>
</evidence>
<dbReference type="GO" id="GO:0034993">
    <property type="term" value="C:meiotic nuclear membrane microtubule tethering complex"/>
    <property type="evidence" value="ECO:0007669"/>
    <property type="project" value="TreeGrafter"/>
</dbReference>
<evidence type="ECO:0000256" key="4">
    <source>
        <dbReference type="ARBA" id="ARBA00023054"/>
    </source>
</evidence>
<dbReference type="Gene3D" id="2.60.120.260">
    <property type="entry name" value="Galactose-binding domain-like"/>
    <property type="match status" value="1"/>
</dbReference>
<evidence type="ECO:0000256" key="5">
    <source>
        <dbReference type="ARBA" id="ARBA00023136"/>
    </source>
</evidence>
<evidence type="ECO:0000256" key="6">
    <source>
        <dbReference type="SAM" id="Coils"/>
    </source>
</evidence>
<keyword evidence="9" id="KW-1185">Reference proteome</keyword>
<comment type="subcellular location">
    <subcellularLocation>
        <location evidence="1">Membrane</location>
    </subcellularLocation>
</comment>
<keyword evidence="2" id="KW-0812">Transmembrane</keyword>
<dbReference type="AlphaFoldDB" id="A0A914W2D4"/>
<dbReference type="Pfam" id="PF07738">
    <property type="entry name" value="Sad1_UNC"/>
    <property type="match status" value="1"/>
</dbReference>
<name>A0A914W2D4_9BILA</name>
<feature type="compositionally biased region" description="Basic residues" evidence="7">
    <location>
        <begin position="20"/>
        <end position="32"/>
    </location>
</feature>
<evidence type="ECO:0000256" key="3">
    <source>
        <dbReference type="ARBA" id="ARBA00022989"/>
    </source>
</evidence>
<keyword evidence="4 6" id="KW-0175">Coiled coil</keyword>
<dbReference type="FunFam" id="2.60.120.260:FF:000009">
    <property type="entry name" value="SUN domain-containing protein 1 isoform X1"/>
    <property type="match status" value="1"/>
</dbReference>
<evidence type="ECO:0000313" key="9">
    <source>
        <dbReference type="Proteomes" id="UP000887566"/>
    </source>
</evidence>
<evidence type="ECO:0000256" key="2">
    <source>
        <dbReference type="ARBA" id="ARBA00022692"/>
    </source>
</evidence>
<evidence type="ECO:0000256" key="1">
    <source>
        <dbReference type="ARBA" id="ARBA00004370"/>
    </source>
</evidence>
<protein>
    <submittedName>
        <fullName evidence="10">SUN domain-containing protein</fullName>
    </submittedName>
</protein>
<keyword evidence="5" id="KW-0472">Membrane</keyword>
<dbReference type="PROSITE" id="PS51469">
    <property type="entry name" value="SUN"/>
    <property type="match status" value="1"/>
</dbReference>
<organism evidence="9 10">
    <name type="scientific">Plectus sambesii</name>
    <dbReference type="NCBI Taxonomy" id="2011161"/>
    <lineage>
        <taxon>Eukaryota</taxon>
        <taxon>Metazoa</taxon>
        <taxon>Ecdysozoa</taxon>
        <taxon>Nematoda</taxon>
        <taxon>Chromadorea</taxon>
        <taxon>Plectida</taxon>
        <taxon>Plectina</taxon>
        <taxon>Plectoidea</taxon>
        <taxon>Plectidae</taxon>
        <taxon>Plectus</taxon>
    </lineage>
</organism>
<feature type="compositionally biased region" description="Polar residues" evidence="7">
    <location>
        <begin position="223"/>
        <end position="233"/>
    </location>
</feature>
<feature type="domain" description="SUN" evidence="8">
    <location>
        <begin position="777"/>
        <end position="941"/>
    </location>
</feature>
<accession>A0A914W2D4</accession>
<dbReference type="Proteomes" id="UP000887566">
    <property type="component" value="Unplaced"/>
</dbReference>
<feature type="region of interest" description="Disordered" evidence="7">
    <location>
        <begin position="215"/>
        <end position="238"/>
    </location>
</feature>
<dbReference type="WBParaSite" id="PSAMB.scaffold2996size20132.g19985.t1">
    <property type="protein sequence ID" value="PSAMB.scaffold2996size20132.g19985.t1"/>
    <property type="gene ID" value="PSAMB.scaffold2996size20132.g19985"/>
</dbReference>
<evidence type="ECO:0000256" key="7">
    <source>
        <dbReference type="SAM" id="MobiDB-lite"/>
    </source>
</evidence>
<dbReference type="PANTHER" id="PTHR12911">
    <property type="entry name" value="SAD1/UNC-84-LIKE PROTEIN-RELATED"/>
    <property type="match status" value="1"/>
</dbReference>
<reference evidence="10" key="1">
    <citation type="submission" date="2022-11" db="UniProtKB">
        <authorList>
            <consortium name="WormBaseParasite"/>
        </authorList>
    </citation>
    <scope>IDENTIFICATION</scope>
</reference>
<proteinExistence type="predicted"/>
<dbReference type="PANTHER" id="PTHR12911:SF8">
    <property type="entry name" value="KLAROID PROTEIN-RELATED"/>
    <property type="match status" value="1"/>
</dbReference>
<dbReference type="InterPro" id="IPR045119">
    <property type="entry name" value="SUN1-5"/>
</dbReference>